<dbReference type="EMBL" id="DS268427">
    <property type="protein sequence ID" value="EFO93621.1"/>
    <property type="molecule type" value="Genomic_DNA"/>
</dbReference>
<feature type="region of interest" description="Disordered" evidence="1">
    <location>
        <begin position="28"/>
        <end position="116"/>
    </location>
</feature>
<keyword evidence="3" id="KW-1185">Reference proteome</keyword>
<feature type="compositionally biased region" description="Basic and acidic residues" evidence="1">
    <location>
        <begin position="32"/>
        <end position="69"/>
    </location>
</feature>
<organism evidence="3">
    <name type="scientific">Caenorhabditis remanei</name>
    <name type="common">Caenorhabditis vulgaris</name>
    <dbReference type="NCBI Taxonomy" id="31234"/>
    <lineage>
        <taxon>Eukaryota</taxon>
        <taxon>Metazoa</taxon>
        <taxon>Ecdysozoa</taxon>
        <taxon>Nematoda</taxon>
        <taxon>Chromadorea</taxon>
        <taxon>Rhabditida</taxon>
        <taxon>Rhabditina</taxon>
        <taxon>Rhabditomorpha</taxon>
        <taxon>Rhabditoidea</taxon>
        <taxon>Rhabditidae</taxon>
        <taxon>Peloderinae</taxon>
        <taxon>Caenorhabditis</taxon>
    </lineage>
</organism>
<protein>
    <submittedName>
        <fullName evidence="2">Uncharacterized protein</fullName>
    </submittedName>
</protein>
<sequence>MTCHLTIDSIIYSIDSYCYDKKLLKMKKEKRRNGYEEQERRRNLIENSEQSERGGRSDPKYERVGEYKVRATNTCNGEKEQGQNTEEDELERNEEEAEEEEQFKKKKKKIEEIYSK</sequence>
<gene>
    <name evidence="2" type="ORF">CRE_12642</name>
</gene>
<evidence type="ECO:0000256" key="1">
    <source>
        <dbReference type="SAM" id="MobiDB-lite"/>
    </source>
</evidence>
<reference evidence="2" key="1">
    <citation type="submission" date="2007-07" db="EMBL/GenBank/DDBJ databases">
        <title>PCAP assembly of the Caenorhabditis remanei genome.</title>
        <authorList>
            <consortium name="The Caenorhabditis remanei Sequencing Consortium"/>
            <person name="Wilson R.K."/>
        </authorList>
    </citation>
    <scope>NUCLEOTIDE SEQUENCE [LARGE SCALE GENOMIC DNA]</scope>
    <source>
        <strain evidence="2">PB4641</strain>
    </source>
</reference>
<dbReference type="AlphaFoldDB" id="E3M723"/>
<dbReference type="InParanoid" id="E3M723"/>
<feature type="compositionally biased region" description="Acidic residues" evidence="1">
    <location>
        <begin position="85"/>
        <end position="101"/>
    </location>
</feature>
<evidence type="ECO:0000313" key="2">
    <source>
        <dbReference type="EMBL" id="EFO93621.1"/>
    </source>
</evidence>
<proteinExistence type="predicted"/>
<name>E3M723_CAERE</name>
<dbReference type="Proteomes" id="UP000008281">
    <property type="component" value="Unassembled WGS sequence"/>
</dbReference>
<dbReference type="HOGENOM" id="CLU_2099135_0_0_1"/>
<accession>E3M723</accession>
<evidence type="ECO:0000313" key="3">
    <source>
        <dbReference type="Proteomes" id="UP000008281"/>
    </source>
</evidence>